<dbReference type="SUPFAM" id="SSF55486">
    <property type="entry name" value="Metalloproteases ('zincins'), catalytic domain"/>
    <property type="match status" value="1"/>
</dbReference>
<evidence type="ECO:0000256" key="1">
    <source>
        <dbReference type="SAM" id="SignalP"/>
    </source>
</evidence>
<evidence type="ECO:0000313" key="2">
    <source>
        <dbReference type="EnsemblMetazoa" id="G5645.3:cds"/>
    </source>
</evidence>
<dbReference type="EnsemblMetazoa" id="G5645.3">
    <property type="protein sequence ID" value="G5645.3:cds"/>
    <property type="gene ID" value="G5645"/>
</dbReference>
<dbReference type="AlphaFoldDB" id="A0A8W8ND21"/>
<dbReference type="Gene3D" id="3.40.390.10">
    <property type="entry name" value="Collagenase (Catalytic Domain)"/>
    <property type="match status" value="1"/>
</dbReference>
<evidence type="ECO:0008006" key="4">
    <source>
        <dbReference type="Google" id="ProtNLM"/>
    </source>
</evidence>
<organism evidence="2 3">
    <name type="scientific">Magallana gigas</name>
    <name type="common">Pacific oyster</name>
    <name type="synonym">Crassostrea gigas</name>
    <dbReference type="NCBI Taxonomy" id="29159"/>
    <lineage>
        <taxon>Eukaryota</taxon>
        <taxon>Metazoa</taxon>
        <taxon>Spiralia</taxon>
        <taxon>Lophotrochozoa</taxon>
        <taxon>Mollusca</taxon>
        <taxon>Bivalvia</taxon>
        <taxon>Autobranchia</taxon>
        <taxon>Pteriomorphia</taxon>
        <taxon>Ostreida</taxon>
        <taxon>Ostreoidea</taxon>
        <taxon>Ostreidae</taxon>
        <taxon>Magallana</taxon>
    </lineage>
</organism>
<protein>
    <recommendedName>
        <fullName evidence="4">Lysine-specific metallo-endopeptidase domain-containing protein</fullName>
    </recommendedName>
</protein>
<keyword evidence="1" id="KW-0732">Signal</keyword>
<reference evidence="2" key="1">
    <citation type="submission" date="2022-08" db="UniProtKB">
        <authorList>
            <consortium name="EnsemblMetazoa"/>
        </authorList>
    </citation>
    <scope>IDENTIFICATION</scope>
    <source>
        <strain evidence="2">05x7-T-G4-1.051#20</strain>
    </source>
</reference>
<proteinExistence type="predicted"/>
<dbReference type="EnsemblMetazoa" id="G5645.2">
    <property type="protein sequence ID" value="G5645.2:cds"/>
    <property type="gene ID" value="G5645"/>
</dbReference>
<evidence type="ECO:0000313" key="3">
    <source>
        <dbReference type="Proteomes" id="UP000005408"/>
    </source>
</evidence>
<dbReference type="InterPro" id="IPR024079">
    <property type="entry name" value="MetalloPept_cat_dom_sf"/>
</dbReference>
<dbReference type="GO" id="GO:0008237">
    <property type="term" value="F:metallopeptidase activity"/>
    <property type="evidence" value="ECO:0007669"/>
    <property type="project" value="InterPro"/>
</dbReference>
<feature type="chain" id="PRO_5042432094" description="Lysine-specific metallo-endopeptidase domain-containing protein" evidence="1">
    <location>
        <begin position="16"/>
        <end position="291"/>
    </location>
</feature>
<dbReference type="Proteomes" id="UP000005408">
    <property type="component" value="Unassembled WGS sequence"/>
</dbReference>
<dbReference type="EnsemblMetazoa" id="G5645.1">
    <property type="protein sequence ID" value="G5645.1:cds"/>
    <property type="gene ID" value="G5645"/>
</dbReference>
<dbReference type="OrthoDB" id="6132182at2759"/>
<feature type="signal peptide" evidence="1">
    <location>
        <begin position="1"/>
        <end position="15"/>
    </location>
</feature>
<accession>A0A8W8ND21</accession>
<sequence length="291" mass="32218">MNLFLFLAFVSGVLSIPVFNPNTKISPKKRNGLSLKYLYVGERGTIQRIKTSGYWLTVEATANVTERAHQRTALTTARLTKHMPSSIFHSLCVNAKVGVFTKAEGMTSFLEYAAQRDTPQCHQTCAGSCSHTCTRDGRKFSELVGGSGHGLAAVLDGNVMCSDADPYRGQSNILVHEFAHTVHRRALPYSIKNQITSAFQSARQNCTWDIYSYAMSNEMEYFAEAVSSFFNVERLQSAAGGMNTCGHGLCNNENESKNNIKQKDPKLYNIINQVFLNNNETKMANLGNCVT</sequence>
<keyword evidence="3" id="KW-1185">Reference proteome</keyword>
<dbReference type="OMA" id="EYTHIAN"/>
<name>A0A8W8ND21_MAGGI</name>